<protein>
    <recommendedName>
        <fullName evidence="5">MYND-type domain-containing protein</fullName>
    </recommendedName>
</protein>
<dbReference type="PROSITE" id="PS50865">
    <property type="entry name" value="ZF_MYND_2"/>
    <property type="match status" value="1"/>
</dbReference>
<dbReference type="Pfam" id="PF01753">
    <property type="entry name" value="zf-MYND"/>
    <property type="match status" value="1"/>
</dbReference>
<dbReference type="HOGENOM" id="CLU_018400_3_0_1"/>
<evidence type="ECO:0000256" key="2">
    <source>
        <dbReference type="ARBA" id="ARBA00022771"/>
    </source>
</evidence>
<name>W6Z9Y7_COCMI</name>
<dbReference type="STRING" id="930090.W6Z9Y7"/>
<sequence length="570" mass="65089">MAVDISSLSTFSKPLLCSNSKQEPCQARTSFSCKSCHMVKYCSKECQTADWSRHKKRCRSQFMKGTWAPEWYRDNRLPAFLGGPVLSTFGNRKYLWGNIPALDILQLEDNEGRTSATSHDFSLLFAASGDLRNVIKTIAGLPDGYKGRCVAVVNDKDFTIVARNVVMLFVALQFEPDIAVPMIIHLWYSALLPRSIIQTLDAIQAKTFEINGQKLRIALERDKWARLVTFCRVPEGLSAEAAQKIRCRIMLATERVDYRDRALLNMPAGVRQGEMHFRDTGILLPYGCSLTEFETPNPTLFVENEWPMKDDASPRRGWLFDEYMADAPAAKADEFGAIFFHIRTLLLKFCGRLRSSDISFWMFNMDAQDIGSYLDDMKFDRIEISNICDRAYLGPHICLEVFSPLLKPTSQNPNATLLMLFLNAAQETENEANTPEDKQSTVKERNRLDEYIPIGKPREDMARAPMKLITHPNIILRAVCSDMFKPWDKYFNIFMDKCKITQFATQCGMAIKEEHTIVQPWPYRVEDQTTKEEFDILRASGTTGSERYMEFQKLGTTANDPSIAFAKMQL</sequence>
<dbReference type="Gene3D" id="6.10.140.2220">
    <property type="match status" value="1"/>
</dbReference>
<keyword evidence="2 4" id="KW-0863">Zinc-finger</keyword>
<dbReference type="GeneID" id="19122471"/>
<dbReference type="Pfam" id="PF14737">
    <property type="entry name" value="DUF4470"/>
    <property type="match status" value="1"/>
</dbReference>
<keyword evidence="7" id="KW-1185">Reference proteome</keyword>
<evidence type="ECO:0000256" key="3">
    <source>
        <dbReference type="ARBA" id="ARBA00022833"/>
    </source>
</evidence>
<organism evidence="6 7">
    <name type="scientific">Bipolaris oryzae ATCC 44560</name>
    <dbReference type="NCBI Taxonomy" id="930090"/>
    <lineage>
        <taxon>Eukaryota</taxon>
        <taxon>Fungi</taxon>
        <taxon>Dikarya</taxon>
        <taxon>Ascomycota</taxon>
        <taxon>Pezizomycotina</taxon>
        <taxon>Dothideomycetes</taxon>
        <taxon>Pleosporomycetidae</taxon>
        <taxon>Pleosporales</taxon>
        <taxon>Pleosporineae</taxon>
        <taxon>Pleosporaceae</taxon>
        <taxon>Bipolaris</taxon>
    </lineage>
</organism>
<dbReference type="EMBL" id="KI963940">
    <property type="protein sequence ID" value="EUC48557.1"/>
    <property type="molecule type" value="Genomic_DNA"/>
</dbReference>
<keyword evidence="1" id="KW-0479">Metal-binding</keyword>
<accession>W6Z9Y7</accession>
<keyword evidence="3" id="KW-0862">Zinc</keyword>
<dbReference type="OrthoDB" id="5282002at2759"/>
<dbReference type="InterPro" id="IPR027974">
    <property type="entry name" value="DUF4470"/>
</dbReference>
<gene>
    <name evidence="6" type="ORF">COCMIDRAFT_34040</name>
</gene>
<evidence type="ECO:0000313" key="7">
    <source>
        <dbReference type="Proteomes" id="UP000054032"/>
    </source>
</evidence>
<evidence type="ECO:0000313" key="6">
    <source>
        <dbReference type="EMBL" id="EUC48557.1"/>
    </source>
</evidence>
<evidence type="ECO:0000256" key="4">
    <source>
        <dbReference type="PROSITE-ProRule" id="PRU00134"/>
    </source>
</evidence>
<evidence type="ECO:0000259" key="5">
    <source>
        <dbReference type="PROSITE" id="PS50865"/>
    </source>
</evidence>
<dbReference type="AlphaFoldDB" id="W6Z9Y7"/>
<dbReference type="KEGG" id="bor:COCMIDRAFT_34040"/>
<dbReference type="RefSeq" id="XP_007684942.1">
    <property type="nucleotide sequence ID" value="XM_007686752.1"/>
</dbReference>
<dbReference type="Proteomes" id="UP000054032">
    <property type="component" value="Unassembled WGS sequence"/>
</dbReference>
<proteinExistence type="predicted"/>
<dbReference type="eggNOG" id="ENOG502S2D3">
    <property type="taxonomic scope" value="Eukaryota"/>
</dbReference>
<feature type="domain" description="MYND-type" evidence="5">
    <location>
        <begin position="17"/>
        <end position="58"/>
    </location>
</feature>
<dbReference type="SUPFAM" id="SSF144232">
    <property type="entry name" value="HIT/MYND zinc finger-like"/>
    <property type="match status" value="1"/>
</dbReference>
<dbReference type="GO" id="GO:0008270">
    <property type="term" value="F:zinc ion binding"/>
    <property type="evidence" value="ECO:0007669"/>
    <property type="project" value="UniProtKB-KW"/>
</dbReference>
<reference evidence="6 7" key="1">
    <citation type="journal article" date="2013" name="PLoS Genet.">
        <title>Comparative genome structure, secondary metabolite, and effector coding capacity across Cochliobolus pathogens.</title>
        <authorList>
            <person name="Condon B.J."/>
            <person name="Leng Y."/>
            <person name="Wu D."/>
            <person name="Bushley K.E."/>
            <person name="Ohm R.A."/>
            <person name="Otillar R."/>
            <person name="Martin J."/>
            <person name="Schackwitz W."/>
            <person name="Grimwood J."/>
            <person name="MohdZainudin N."/>
            <person name="Xue C."/>
            <person name="Wang R."/>
            <person name="Manning V.A."/>
            <person name="Dhillon B."/>
            <person name="Tu Z.J."/>
            <person name="Steffenson B.J."/>
            <person name="Salamov A."/>
            <person name="Sun H."/>
            <person name="Lowry S."/>
            <person name="LaButti K."/>
            <person name="Han J."/>
            <person name="Copeland A."/>
            <person name="Lindquist E."/>
            <person name="Barry K."/>
            <person name="Schmutz J."/>
            <person name="Baker S.E."/>
            <person name="Ciuffetti L.M."/>
            <person name="Grigoriev I.V."/>
            <person name="Zhong S."/>
            <person name="Turgeon B.G."/>
        </authorList>
    </citation>
    <scope>NUCLEOTIDE SEQUENCE [LARGE SCALE GENOMIC DNA]</scope>
    <source>
        <strain evidence="6 7">ATCC 44560</strain>
    </source>
</reference>
<dbReference type="InterPro" id="IPR002893">
    <property type="entry name" value="Znf_MYND"/>
</dbReference>
<evidence type="ECO:0000256" key="1">
    <source>
        <dbReference type="ARBA" id="ARBA00022723"/>
    </source>
</evidence>